<comment type="caution">
    <text evidence="3">The sequence shown here is derived from an EMBL/GenBank/DDBJ whole genome shotgun (WGS) entry which is preliminary data.</text>
</comment>
<feature type="domain" description="PIN like" evidence="2">
    <location>
        <begin position="57"/>
        <end position="276"/>
    </location>
</feature>
<dbReference type="Proteomes" id="UP000315235">
    <property type="component" value="Unassembled WGS sequence"/>
</dbReference>
<sequence length="436" mass="50219">MPQYEQQQDTDFHLARNRQKIITQVEELRKTMKSEFPWYFKPSTEETDSIWKTGILTVDANVLLDLYRYHEKTRNSLLESMQKFEGALWLSKQASEEFFRNRNKVIVSASKTFKEAKDEIEKLKKSIETTVNQLKGNRIIPADVADQMLEGITPSIHRSLEIIDEAEANHPNFLSEDDVLEKLAELFEGAIGESFSDEQLPALRTEAEERKVNKIPPGYLDDEKDGDRPYGDFFLWRQILDHSKKHEKPIIFVTSERKEDWWEKLSGKTTGPRMELLREASEYTGQRVIIYQTDKFLEFSLRRQGQTVDREAVDEIRAIDNLRTEKEHAVEIIAQEIISASTEHHSGELIVNLRRPVKNFTGSGHFDPIMEAPPEVSVELVSAPSELPNCTISAGTGTNYDFNIHLKSDSKHVTLPVGEYVFEYTARITSEEPQAQ</sequence>
<dbReference type="RefSeq" id="WP_143488001.1">
    <property type="nucleotide sequence ID" value="NZ_VJOY01000005.1"/>
</dbReference>
<proteinExistence type="predicted"/>
<evidence type="ECO:0000259" key="2">
    <source>
        <dbReference type="Pfam" id="PF18476"/>
    </source>
</evidence>
<dbReference type="AlphaFoldDB" id="A0A553H0I3"/>
<dbReference type="OrthoDB" id="9182727at2"/>
<dbReference type="Pfam" id="PF18476">
    <property type="entry name" value="PIN_8"/>
    <property type="match status" value="1"/>
</dbReference>
<accession>A0A553H0I3</accession>
<gene>
    <name evidence="3" type="ORF">FM069_09200</name>
</gene>
<keyword evidence="4" id="KW-1185">Reference proteome</keyword>
<evidence type="ECO:0000313" key="4">
    <source>
        <dbReference type="Proteomes" id="UP000315235"/>
    </source>
</evidence>
<name>A0A553H0I3_9PSED</name>
<protein>
    <recommendedName>
        <fullName evidence="2">PIN like domain-containing protein</fullName>
    </recommendedName>
</protein>
<feature type="coiled-coil region" evidence="1">
    <location>
        <begin position="106"/>
        <end position="137"/>
    </location>
</feature>
<reference evidence="3 4" key="1">
    <citation type="submission" date="2019-07" db="EMBL/GenBank/DDBJ databases">
        <title>Pseudomonas mangiferae sp. nov., isolated from bark of mango tree in Thailand.</title>
        <authorList>
            <person name="Srisuk N."/>
            <person name="Anurat P."/>
        </authorList>
    </citation>
    <scope>NUCLEOTIDE SEQUENCE [LARGE SCALE GENOMIC DNA]</scope>
    <source>
        <strain evidence="3 4">DMKU_BBB3-04</strain>
    </source>
</reference>
<evidence type="ECO:0000313" key="3">
    <source>
        <dbReference type="EMBL" id="TRX75258.1"/>
    </source>
</evidence>
<keyword evidence="1" id="KW-0175">Coiled coil</keyword>
<organism evidence="3 4">
    <name type="scientific">Pseudomonas mangiferae</name>
    <dbReference type="NCBI Taxonomy" id="2593654"/>
    <lineage>
        <taxon>Bacteria</taxon>
        <taxon>Pseudomonadati</taxon>
        <taxon>Pseudomonadota</taxon>
        <taxon>Gammaproteobacteria</taxon>
        <taxon>Pseudomonadales</taxon>
        <taxon>Pseudomonadaceae</taxon>
        <taxon>Pseudomonas</taxon>
    </lineage>
</organism>
<dbReference type="EMBL" id="VJOY01000005">
    <property type="protein sequence ID" value="TRX75258.1"/>
    <property type="molecule type" value="Genomic_DNA"/>
</dbReference>
<evidence type="ECO:0000256" key="1">
    <source>
        <dbReference type="SAM" id="Coils"/>
    </source>
</evidence>
<dbReference type="InterPro" id="IPR041578">
    <property type="entry name" value="PIN_8"/>
</dbReference>